<organism evidence="4 5">
    <name type="scientific">Olea europaea subsp. europaea</name>
    <dbReference type="NCBI Taxonomy" id="158383"/>
    <lineage>
        <taxon>Eukaryota</taxon>
        <taxon>Viridiplantae</taxon>
        <taxon>Streptophyta</taxon>
        <taxon>Embryophyta</taxon>
        <taxon>Tracheophyta</taxon>
        <taxon>Spermatophyta</taxon>
        <taxon>Magnoliopsida</taxon>
        <taxon>eudicotyledons</taxon>
        <taxon>Gunneridae</taxon>
        <taxon>Pentapetalae</taxon>
        <taxon>asterids</taxon>
        <taxon>lamiids</taxon>
        <taxon>Lamiales</taxon>
        <taxon>Oleaceae</taxon>
        <taxon>Oleeae</taxon>
        <taxon>Olea</taxon>
    </lineage>
</organism>
<dbReference type="OrthoDB" id="2962993at2759"/>
<dbReference type="Gramene" id="OE9A014568T1">
    <property type="protein sequence ID" value="OE9A014568C1"/>
    <property type="gene ID" value="OE9A014568"/>
</dbReference>
<sequence>MELVRAVASTGSASPKSIAIRADQKSYTYHQLISSAQKISNLLCNADLKSADGHTENKCLGGSRIGIVAEPSAEFVAGVLGTWFSGGVAVPLALSYPEAELLHVMNDSDVAMILSAEDHQELMETVAAKTGVQLSLIPHVPSINSDRTEHDDMRNGEKDGDKSFQGIKVSKEINGDDPA</sequence>
<dbReference type="GO" id="GO:0031956">
    <property type="term" value="F:medium-chain fatty acid-CoA ligase activity"/>
    <property type="evidence" value="ECO:0007669"/>
    <property type="project" value="TreeGrafter"/>
</dbReference>
<feature type="region of interest" description="Disordered" evidence="2">
    <location>
        <begin position="141"/>
        <end position="179"/>
    </location>
</feature>
<dbReference type="PANTHER" id="PTHR43201:SF8">
    <property type="entry name" value="ACYL-COA SYNTHETASE FAMILY MEMBER 3"/>
    <property type="match status" value="1"/>
</dbReference>
<accession>A0A8S0R4X7</accession>
<dbReference type="Proteomes" id="UP000594638">
    <property type="component" value="Unassembled WGS sequence"/>
</dbReference>
<dbReference type="EMBL" id="CACTIH010002179">
    <property type="protein sequence ID" value="CAA2974525.1"/>
    <property type="molecule type" value="Genomic_DNA"/>
</dbReference>
<proteinExistence type="inferred from homology"/>
<evidence type="ECO:0000313" key="5">
    <source>
        <dbReference type="Proteomes" id="UP000594638"/>
    </source>
</evidence>
<dbReference type="InterPro" id="IPR042099">
    <property type="entry name" value="ANL_N_sf"/>
</dbReference>
<evidence type="ECO:0000259" key="3">
    <source>
        <dbReference type="Pfam" id="PF00501"/>
    </source>
</evidence>
<keyword evidence="5" id="KW-1185">Reference proteome</keyword>
<reference evidence="4 5" key="1">
    <citation type="submission" date="2019-12" db="EMBL/GenBank/DDBJ databases">
        <authorList>
            <person name="Alioto T."/>
            <person name="Alioto T."/>
            <person name="Gomez Garrido J."/>
        </authorList>
    </citation>
    <scope>NUCLEOTIDE SEQUENCE [LARGE SCALE GENOMIC DNA]</scope>
</reference>
<dbReference type="AlphaFoldDB" id="A0A8S0R4X7"/>
<comment type="caution">
    <text evidence="4">The sequence shown here is derived from an EMBL/GenBank/DDBJ whole genome shotgun (WGS) entry which is preliminary data.</text>
</comment>
<feature type="compositionally biased region" description="Basic and acidic residues" evidence="2">
    <location>
        <begin position="169"/>
        <end position="179"/>
    </location>
</feature>
<dbReference type="Pfam" id="PF00501">
    <property type="entry name" value="AMP-binding"/>
    <property type="match status" value="1"/>
</dbReference>
<dbReference type="PANTHER" id="PTHR43201">
    <property type="entry name" value="ACYL-COA SYNTHETASE"/>
    <property type="match status" value="1"/>
</dbReference>
<gene>
    <name evidence="4" type="ORF">OLEA9_A014568</name>
</gene>
<comment type="similarity">
    <text evidence="1">Belongs to the ATP-dependent AMP-binding enzyme family.</text>
</comment>
<feature type="domain" description="AMP-dependent synthetase/ligase" evidence="3">
    <location>
        <begin position="13"/>
        <end position="152"/>
    </location>
</feature>
<dbReference type="Gene3D" id="3.40.50.12780">
    <property type="entry name" value="N-terminal domain of ligase-like"/>
    <property type="match status" value="1"/>
</dbReference>
<protein>
    <submittedName>
        <fullName evidence="4">Malonate-- ligase</fullName>
    </submittedName>
</protein>
<dbReference type="InterPro" id="IPR000873">
    <property type="entry name" value="AMP-dep_synth/lig_dom"/>
</dbReference>
<name>A0A8S0R4X7_OLEEU</name>
<keyword evidence="4" id="KW-0436">Ligase</keyword>
<evidence type="ECO:0000313" key="4">
    <source>
        <dbReference type="EMBL" id="CAA2974525.1"/>
    </source>
</evidence>
<evidence type="ECO:0000256" key="1">
    <source>
        <dbReference type="ARBA" id="ARBA00006432"/>
    </source>
</evidence>
<dbReference type="GO" id="GO:0006631">
    <property type="term" value="P:fatty acid metabolic process"/>
    <property type="evidence" value="ECO:0007669"/>
    <property type="project" value="TreeGrafter"/>
</dbReference>
<feature type="compositionally biased region" description="Basic and acidic residues" evidence="2">
    <location>
        <begin position="146"/>
        <end position="162"/>
    </location>
</feature>
<dbReference type="SUPFAM" id="SSF56801">
    <property type="entry name" value="Acetyl-CoA synthetase-like"/>
    <property type="match status" value="1"/>
</dbReference>
<evidence type="ECO:0000256" key="2">
    <source>
        <dbReference type="SAM" id="MobiDB-lite"/>
    </source>
</evidence>